<comment type="caution">
    <text evidence="9">The sequence shown here is derived from an EMBL/GenBank/DDBJ whole genome shotgun (WGS) entry which is preliminary data.</text>
</comment>
<evidence type="ECO:0000256" key="3">
    <source>
        <dbReference type="ARBA" id="ARBA00022763"/>
    </source>
</evidence>
<reference evidence="9 10" key="1">
    <citation type="journal article" date="2016" name="Nat. Commun.">
        <title>Thousands of microbial genomes shed light on interconnected biogeochemical processes in an aquifer system.</title>
        <authorList>
            <person name="Anantharaman K."/>
            <person name="Brown C.T."/>
            <person name="Hug L.A."/>
            <person name="Sharon I."/>
            <person name="Castelle C.J."/>
            <person name="Probst A.J."/>
            <person name="Thomas B.C."/>
            <person name="Singh A."/>
            <person name="Wilkins M.J."/>
            <person name="Karaoz U."/>
            <person name="Brodie E.L."/>
            <person name="Williams K.H."/>
            <person name="Hubbard S.S."/>
            <person name="Banfield J.F."/>
        </authorList>
    </citation>
    <scope>NUCLEOTIDE SEQUENCE [LARGE SCALE GENOMIC DNA]</scope>
</reference>
<dbReference type="PANTHER" id="PTHR13604">
    <property type="entry name" value="DC12-RELATED"/>
    <property type="match status" value="1"/>
</dbReference>
<organism evidence="9 10">
    <name type="scientific">Candidatus Muproteobacteria bacterium RIFCSPLOWO2_01_FULL_60_18</name>
    <dbReference type="NCBI Taxonomy" id="1817768"/>
    <lineage>
        <taxon>Bacteria</taxon>
        <taxon>Pseudomonadati</taxon>
        <taxon>Pseudomonadota</taxon>
        <taxon>Candidatus Muproteobacteria</taxon>
    </lineage>
</organism>
<evidence type="ECO:0000256" key="4">
    <source>
        <dbReference type="ARBA" id="ARBA00022801"/>
    </source>
</evidence>
<dbReference type="Gene3D" id="3.90.1680.10">
    <property type="entry name" value="SOS response associated peptidase-like"/>
    <property type="match status" value="1"/>
</dbReference>
<evidence type="ECO:0000256" key="2">
    <source>
        <dbReference type="ARBA" id="ARBA00022670"/>
    </source>
</evidence>
<dbReference type="EC" id="3.4.-.-" evidence="8"/>
<keyword evidence="5" id="KW-0190">Covalent protein-DNA linkage</keyword>
<gene>
    <name evidence="9" type="ORF">A3A87_03325</name>
</gene>
<sequence>MCGRYTSTKPVEVYAELFKASAGNLFVEPRYNIAPTYDVLACRAMPAGRELTLLHWGLIPAWAEDKKIGYRTINARAETVAVKPAYRTAFRHRRCLIAADGFYEWRPGKPRKQPYYIRLKEGKPFAFAGLWERWEPEGVEPVDSCTIIVTTANGLVSQIHERMPVILSPKDYDLWLDPDMHEPEKVTPLLKPYPENEMEAYPVSLGVNSPMNEGEKLIKRL</sequence>
<dbReference type="GO" id="GO:0006508">
    <property type="term" value="P:proteolysis"/>
    <property type="evidence" value="ECO:0007669"/>
    <property type="project" value="UniProtKB-KW"/>
</dbReference>
<keyword evidence="7" id="KW-0456">Lyase</keyword>
<proteinExistence type="inferred from homology"/>
<dbReference type="AlphaFoldDB" id="A0A1F6U0J5"/>
<dbReference type="SUPFAM" id="SSF143081">
    <property type="entry name" value="BB1717-like"/>
    <property type="match status" value="1"/>
</dbReference>
<keyword evidence="2 8" id="KW-0645">Protease</keyword>
<accession>A0A1F6U0J5</accession>
<keyword evidence="3" id="KW-0227">DNA damage</keyword>
<comment type="similarity">
    <text evidence="1 8">Belongs to the SOS response-associated peptidase family.</text>
</comment>
<evidence type="ECO:0000313" key="10">
    <source>
        <dbReference type="Proteomes" id="UP000179037"/>
    </source>
</evidence>
<evidence type="ECO:0000313" key="9">
    <source>
        <dbReference type="EMBL" id="OGI50895.1"/>
    </source>
</evidence>
<dbReference type="InterPro" id="IPR003738">
    <property type="entry name" value="SRAP"/>
</dbReference>
<keyword evidence="4 8" id="KW-0378">Hydrolase</keyword>
<dbReference type="Proteomes" id="UP000179037">
    <property type="component" value="Unassembled WGS sequence"/>
</dbReference>
<evidence type="ECO:0000256" key="8">
    <source>
        <dbReference type="RuleBase" id="RU364100"/>
    </source>
</evidence>
<evidence type="ECO:0000256" key="7">
    <source>
        <dbReference type="ARBA" id="ARBA00023239"/>
    </source>
</evidence>
<dbReference type="EMBL" id="MFTC01000057">
    <property type="protein sequence ID" value="OGI50895.1"/>
    <property type="molecule type" value="Genomic_DNA"/>
</dbReference>
<protein>
    <recommendedName>
        <fullName evidence="8">Abasic site processing protein</fullName>
        <ecNumber evidence="8">3.4.-.-</ecNumber>
    </recommendedName>
</protein>
<dbReference type="GO" id="GO:0106300">
    <property type="term" value="P:protein-DNA covalent cross-linking repair"/>
    <property type="evidence" value="ECO:0007669"/>
    <property type="project" value="InterPro"/>
</dbReference>
<name>A0A1F6U0J5_9PROT</name>
<dbReference type="GO" id="GO:0003697">
    <property type="term" value="F:single-stranded DNA binding"/>
    <property type="evidence" value="ECO:0007669"/>
    <property type="project" value="InterPro"/>
</dbReference>
<keyword evidence="6" id="KW-0238">DNA-binding</keyword>
<dbReference type="InterPro" id="IPR036590">
    <property type="entry name" value="SRAP-like"/>
</dbReference>
<evidence type="ECO:0000256" key="1">
    <source>
        <dbReference type="ARBA" id="ARBA00008136"/>
    </source>
</evidence>
<dbReference type="PANTHER" id="PTHR13604:SF0">
    <property type="entry name" value="ABASIC SITE PROCESSING PROTEIN HMCES"/>
    <property type="match status" value="1"/>
</dbReference>
<dbReference type="GO" id="GO:0016829">
    <property type="term" value="F:lyase activity"/>
    <property type="evidence" value="ECO:0007669"/>
    <property type="project" value="UniProtKB-KW"/>
</dbReference>
<evidence type="ECO:0000256" key="6">
    <source>
        <dbReference type="ARBA" id="ARBA00023125"/>
    </source>
</evidence>
<dbReference type="Pfam" id="PF02586">
    <property type="entry name" value="SRAP"/>
    <property type="match status" value="1"/>
</dbReference>
<evidence type="ECO:0000256" key="5">
    <source>
        <dbReference type="ARBA" id="ARBA00023124"/>
    </source>
</evidence>
<dbReference type="GO" id="GO:0008233">
    <property type="term" value="F:peptidase activity"/>
    <property type="evidence" value="ECO:0007669"/>
    <property type="project" value="UniProtKB-KW"/>
</dbReference>